<dbReference type="Gene3D" id="3.40.30.10">
    <property type="entry name" value="Glutaredoxin"/>
    <property type="match status" value="1"/>
</dbReference>
<reference evidence="3 4" key="1">
    <citation type="submission" date="2020-01" db="EMBL/GenBank/DDBJ databases">
        <title>Sphingomonas sp. C33 whole genome sequece.</title>
        <authorList>
            <person name="Park C."/>
        </authorList>
    </citation>
    <scope>NUCLEOTIDE SEQUENCE [LARGE SCALE GENOMIC DNA]</scope>
    <source>
        <strain evidence="3 4">C33</strain>
    </source>
</reference>
<feature type="domain" description="Thioredoxin-like fold" evidence="2">
    <location>
        <begin position="43"/>
        <end position="216"/>
    </location>
</feature>
<protein>
    <submittedName>
        <fullName evidence="3">Thioredoxin domain-containing protein</fullName>
    </submittedName>
</protein>
<feature type="signal peptide" evidence="1">
    <location>
        <begin position="1"/>
        <end position="22"/>
    </location>
</feature>
<name>A0A7Z2S8L9_9SPHN</name>
<evidence type="ECO:0000313" key="3">
    <source>
        <dbReference type="EMBL" id="QHL89954.1"/>
    </source>
</evidence>
<keyword evidence="1" id="KW-0732">Signal</keyword>
<dbReference type="Pfam" id="PF13462">
    <property type="entry name" value="Thioredoxin_4"/>
    <property type="match status" value="1"/>
</dbReference>
<dbReference type="AlphaFoldDB" id="A0A7Z2S8L9"/>
<proteinExistence type="predicted"/>
<dbReference type="SUPFAM" id="SSF52833">
    <property type="entry name" value="Thioredoxin-like"/>
    <property type="match status" value="1"/>
</dbReference>
<evidence type="ECO:0000313" key="4">
    <source>
        <dbReference type="Proteomes" id="UP000464468"/>
    </source>
</evidence>
<dbReference type="InterPro" id="IPR012336">
    <property type="entry name" value="Thioredoxin-like_fold"/>
</dbReference>
<sequence>MTMVRFMALIGTALMVAAPTTAARTEAARTDWAGRVAVTPAGSYVRGNPDAPRKLVEYASYTCDHCAHFSAEAATPLARAIAGGKVSIEFRHALRDRLDLTAALLARCAGPARFFAASEAIFAEQKAWIDRTIAYEQAERAALEAASPVERIRMTARASGLTAIVARFGVSAERANACLADPAQQKTLIDQANEAWSERRIPGTPHFILNGTPVAANDWPGLAPL</sequence>
<keyword evidence="4" id="KW-1185">Reference proteome</keyword>
<dbReference type="KEGG" id="schy:GVO57_02830"/>
<dbReference type="RefSeq" id="WP_160591668.1">
    <property type="nucleotide sequence ID" value="NZ_CP047895.1"/>
</dbReference>
<accession>A0A7Z2S8L9</accession>
<evidence type="ECO:0000256" key="1">
    <source>
        <dbReference type="SAM" id="SignalP"/>
    </source>
</evidence>
<gene>
    <name evidence="3" type="ORF">GVO57_02830</name>
</gene>
<organism evidence="3 4">
    <name type="scientific">Sphingomonas changnyeongensis</name>
    <dbReference type="NCBI Taxonomy" id="2698679"/>
    <lineage>
        <taxon>Bacteria</taxon>
        <taxon>Pseudomonadati</taxon>
        <taxon>Pseudomonadota</taxon>
        <taxon>Alphaproteobacteria</taxon>
        <taxon>Sphingomonadales</taxon>
        <taxon>Sphingomonadaceae</taxon>
        <taxon>Sphingomonas</taxon>
    </lineage>
</organism>
<evidence type="ECO:0000259" key="2">
    <source>
        <dbReference type="Pfam" id="PF13462"/>
    </source>
</evidence>
<dbReference type="EMBL" id="CP047895">
    <property type="protein sequence ID" value="QHL89954.1"/>
    <property type="molecule type" value="Genomic_DNA"/>
</dbReference>
<dbReference type="Gene3D" id="1.10.40.110">
    <property type="match status" value="1"/>
</dbReference>
<dbReference type="InterPro" id="IPR036249">
    <property type="entry name" value="Thioredoxin-like_sf"/>
</dbReference>
<dbReference type="Proteomes" id="UP000464468">
    <property type="component" value="Chromosome"/>
</dbReference>
<feature type="chain" id="PRO_5030822695" evidence="1">
    <location>
        <begin position="23"/>
        <end position="225"/>
    </location>
</feature>